<evidence type="ECO:0000313" key="1">
    <source>
        <dbReference type="EMBL" id="CAF1480371.1"/>
    </source>
</evidence>
<gene>
    <name evidence="1" type="ORF">GPM918_LOCUS35812</name>
    <name evidence="2" type="ORF">OVA965_LOCUS42095</name>
    <name evidence="3" type="ORF">SRO942_LOCUS36536</name>
    <name evidence="4" type="ORF">TMI583_LOCUS43902</name>
</gene>
<dbReference type="EMBL" id="CAJNOK010050619">
    <property type="protein sequence ID" value="CAF1601058.1"/>
    <property type="molecule type" value="Genomic_DNA"/>
</dbReference>
<dbReference type="Proteomes" id="UP000663829">
    <property type="component" value="Unassembled WGS sequence"/>
</dbReference>
<dbReference type="EMBL" id="CAJOBA010074398">
    <property type="protein sequence ID" value="CAF4409540.1"/>
    <property type="molecule type" value="Genomic_DNA"/>
</dbReference>
<evidence type="ECO:0000313" key="4">
    <source>
        <dbReference type="EMBL" id="CAF4409540.1"/>
    </source>
</evidence>
<dbReference type="AlphaFoldDB" id="A0A815RNY0"/>
<dbReference type="Proteomes" id="UP000677228">
    <property type="component" value="Unassembled WGS sequence"/>
</dbReference>
<comment type="caution">
    <text evidence="1">The sequence shown here is derived from an EMBL/GenBank/DDBJ whole genome shotgun (WGS) entry which is preliminary data.</text>
</comment>
<evidence type="ECO:0000313" key="2">
    <source>
        <dbReference type="EMBL" id="CAF1601058.1"/>
    </source>
</evidence>
<sequence>ARVFLTIAVDLAIAGIQGSVRFLFEAKAQIYSSNENSDELFDLFLSSFKKLTPLSEEFHMKLKEVC</sequence>
<evidence type="ECO:0000313" key="5">
    <source>
        <dbReference type="Proteomes" id="UP000663829"/>
    </source>
</evidence>
<evidence type="ECO:0000313" key="3">
    <source>
        <dbReference type="EMBL" id="CAF4345549.1"/>
    </source>
</evidence>
<keyword evidence="5" id="KW-1185">Reference proteome</keyword>
<dbReference type="Proteomes" id="UP000682733">
    <property type="component" value="Unassembled WGS sequence"/>
</dbReference>
<feature type="non-terminal residue" evidence="1">
    <location>
        <position position="1"/>
    </location>
</feature>
<proteinExistence type="predicted"/>
<dbReference type="Proteomes" id="UP000681722">
    <property type="component" value="Unassembled WGS sequence"/>
</dbReference>
<reference evidence="1" key="1">
    <citation type="submission" date="2021-02" db="EMBL/GenBank/DDBJ databases">
        <authorList>
            <person name="Nowell W R."/>
        </authorList>
    </citation>
    <scope>NUCLEOTIDE SEQUENCE</scope>
</reference>
<protein>
    <submittedName>
        <fullName evidence="1">Uncharacterized protein</fullName>
    </submittedName>
</protein>
<organism evidence="1 5">
    <name type="scientific">Didymodactylos carnosus</name>
    <dbReference type="NCBI Taxonomy" id="1234261"/>
    <lineage>
        <taxon>Eukaryota</taxon>
        <taxon>Metazoa</taxon>
        <taxon>Spiralia</taxon>
        <taxon>Gnathifera</taxon>
        <taxon>Rotifera</taxon>
        <taxon>Eurotatoria</taxon>
        <taxon>Bdelloidea</taxon>
        <taxon>Philodinida</taxon>
        <taxon>Philodinidae</taxon>
        <taxon>Didymodactylos</taxon>
    </lineage>
</organism>
<dbReference type="EMBL" id="CAJNOQ010021081">
    <property type="protein sequence ID" value="CAF1480371.1"/>
    <property type="molecule type" value="Genomic_DNA"/>
</dbReference>
<dbReference type="EMBL" id="CAJOBC010086557">
    <property type="protein sequence ID" value="CAF4345549.1"/>
    <property type="molecule type" value="Genomic_DNA"/>
</dbReference>
<name>A0A815RNY0_9BILA</name>
<accession>A0A815RNY0</accession>